<gene>
    <name evidence="1" type="ORF">SAMN05445850_7868</name>
</gene>
<dbReference type="EMBL" id="FNKX01000004">
    <property type="protein sequence ID" value="SDR61631.1"/>
    <property type="molecule type" value="Genomic_DNA"/>
</dbReference>
<proteinExistence type="predicted"/>
<evidence type="ECO:0000313" key="1">
    <source>
        <dbReference type="EMBL" id="SDR61631.1"/>
    </source>
</evidence>
<reference evidence="2" key="1">
    <citation type="submission" date="2016-10" db="EMBL/GenBank/DDBJ databases">
        <authorList>
            <person name="Varghese N."/>
            <person name="Submissions S."/>
        </authorList>
    </citation>
    <scope>NUCLEOTIDE SEQUENCE [LARGE SCALE GENOMIC DNA]</scope>
    <source>
        <strain evidence="2">DUS833</strain>
    </source>
</reference>
<evidence type="ECO:0000313" key="2">
    <source>
        <dbReference type="Proteomes" id="UP000199365"/>
    </source>
</evidence>
<dbReference type="AlphaFoldDB" id="A0A1H1KH29"/>
<sequence length="83" mass="9432">MEKVMANAGRSLRTMVQDWLAPDPRRGFRVSHVGRSKHGRYVCVVADNGTGSRAMFFFRHSDGSWRIFPPELERPAMQVAQLA</sequence>
<protein>
    <submittedName>
        <fullName evidence="1">Uncharacterized protein</fullName>
    </submittedName>
</protein>
<keyword evidence="2" id="KW-1185">Reference proteome</keyword>
<organism evidence="1 2">
    <name type="scientific">Paraburkholderia tuberum</name>
    <dbReference type="NCBI Taxonomy" id="157910"/>
    <lineage>
        <taxon>Bacteria</taxon>
        <taxon>Pseudomonadati</taxon>
        <taxon>Pseudomonadota</taxon>
        <taxon>Betaproteobacteria</taxon>
        <taxon>Burkholderiales</taxon>
        <taxon>Burkholderiaceae</taxon>
        <taxon>Paraburkholderia</taxon>
    </lineage>
</organism>
<dbReference type="STRING" id="157910.SAMN05445850_7868"/>
<dbReference type="Proteomes" id="UP000199365">
    <property type="component" value="Unassembled WGS sequence"/>
</dbReference>
<name>A0A1H1KH29_9BURK</name>
<accession>A0A1H1KH29</accession>